<evidence type="ECO:0000259" key="1">
    <source>
        <dbReference type="Pfam" id="PF07603"/>
    </source>
</evidence>
<dbReference type="KEGG" id="nall:PP769_15350"/>
<proteinExistence type="predicted"/>
<evidence type="ECO:0000313" key="2">
    <source>
        <dbReference type="EMBL" id="WNM57334.1"/>
    </source>
</evidence>
<name>A0AA96GEQ3_9BACT</name>
<dbReference type="EMBL" id="CP116967">
    <property type="protein sequence ID" value="WNM57334.1"/>
    <property type="molecule type" value="Genomic_DNA"/>
</dbReference>
<dbReference type="InterPro" id="IPR011460">
    <property type="entry name" value="Lcl_C"/>
</dbReference>
<dbReference type="RefSeq" id="WP_312641685.1">
    <property type="nucleotide sequence ID" value="NZ_CP116967.1"/>
</dbReference>
<feature type="domain" description="Lcl C-terminal" evidence="1">
    <location>
        <begin position="95"/>
        <end position="209"/>
    </location>
</feature>
<gene>
    <name evidence="2" type="ORF">PP769_15350</name>
</gene>
<accession>A0AA96GEQ3</accession>
<dbReference type="Pfam" id="PF07603">
    <property type="entry name" value="Lcl_C"/>
    <property type="match status" value="1"/>
</dbReference>
<organism evidence="2 3">
    <name type="scientific">Candidatus Nitrospira allomarina</name>
    <dbReference type="NCBI Taxonomy" id="3020900"/>
    <lineage>
        <taxon>Bacteria</taxon>
        <taxon>Pseudomonadati</taxon>
        <taxon>Nitrospirota</taxon>
        <taxon>Nitrospiria</taxon>
        <taxon>Nitrospirales</taxon>
        <taxon>Nitrospiraceae</taxon>
        <taxon>Nitrospira</taxon>
    </lineage>
</organism>
<evidence type="ECO:0000313" key="3">
    <source>
        <dbReference type="Proteomes" id="UP001302719"/>
    </source>
</evidence>
<protein>
    <submittedName>
        <fullName evidence="2">DUF1566 domain-containing protein</fullName>
    </submittedName>
</protein>
<keyword evidence="3" id="KW-1185">Reference proteome</keyword>
<reference evidence="2 3" key="1">
    <citation type="submission" date="2023-01" db="EMBL/GenBank/DDBJ databases">
        <title>Cultivation and genomic characterization of new, ubiquitous marine nitrite-oxidizing bacteria from the Nitrospirales.</title>
        <authorList>
            <person name="Mueller A.J."/>
            <person name="Daebeler A."/>
            <person name="Herbold C.W."/>
            <person name="Kirkegaard R.H."/>
            <person name="Daims H."/>
        </authorList>
    </citation>
    <scope>NUCLEOTIDE SEQUENCE [LARGE SCALE GENOMIC DNA]</scope>
    <source>
        <strain evidence="2 3">VA</strain>
    </source>
</reference>
<dbReference type="AlphaFoldDB" id="A0AA96GEQ3"/>
<sequence>MSARRAIIAGVGGGAMLTMCLALSGVIWAKHAPPENSTQQPFTDMHAHNDMVNDPMSTTSDTGAIGPCGISKMGGQTFSGADRFVPVLYGVAYCDRETGVVWETSPAVTFFNWAGAISHCTTREVGGRKGWALPMREQLSSLMDINSILCLGGGLCLPDGHPFQNVQSANYWSASTTGGTPTFAWLVNYFLGGVFVIKLEGKGLAWCVRDGQSTDGLGLAAFVEPHQDHEVLEATW</sequence>
<dbReference type="Proteomes" id="UP001302719">
    <property type="component" value="Chromosome"/>
</dbReference>